<gene>
    <name evidence="3" type="ORF">PFISCL1PPCAC_24526</name>
</gene>
<feature type="transmembrane region" description="Helical" evidence="2">
    <location>
        <begin position="75"/>
        <end position="98"/>
    </location>
</feature>
<keyword evidence="2" id="KW-0812">Transmembrane</keyword>
<dbReference type="EMBL" id="BTSY01000006">
    <property type="protein sequence ID" value="GMT33229.1"/>
    <property type="molecule type" value="Genomic_DNA"/>
</dbReference>
<feature type="region of interest" description="Disordered" evidence="1">
    <location>
        <begin position="1"/>
        <end position="27"/>
    </location>
</feature>
<protein>
    <submittedName>
        <fullName evidence="3">Uncharacterized protein</fullName>
    </submittedName>
</protein>
<feature type="non-terminal residue" evidence="3">
    <location>
        <position position="1"/>
    </location>
</feature>
<feature type="transmembrane region" description="Helical" evidence="2">
    <location>
        <begin position="139"/>
        <end position="160"/>
    </location>
</feature>
<dbReference type="AlphaFoldDB" id="A0AAV5WM76"/>
<feature type="non-terminal residue" evidence="3">
    <location>
        <position position="163"/>
    </location>
</feature>
<evidence type="ECO:0000313" key="3">
    <source>
        <dbReference type="EMBL" id="GMT33229.1"/>
    </source>
</evidence>
<proteinExistence type="predicted"/>
<organism evidence="3 4">
    <name type="scientific">Pristionchus fissidentatus</name>
    <dbReference type="NCBI Taxonomy" id="1538716"/>
    <lineage>
        <taxon>Eukaryota</taxon>
        <taxon>Metazoa</taxon>
        <taxon>Ecdysozoa</taxon>
        <taxon>Nematoda</taxon>
        <taxon>Chromadorea</taxon>
        <taxon>Rhabditida</taxon>
        <taxon>Rhabditina</taxon>
        <taxon>Diplogasteromorpha</taxon>
        <taxon>Diplogasteroidea</taxon>
        <taxon>Neodiplogasteridae</taxon>
        <taxon>Pristionchus</taxon>
    </lineage>
</organism>
<dbReference type="Proteomes" id="UP001432322">
    <property type="component" value="Unassembled WGS sequence"/>
</dbReference>
<reference evidence="3" key="1">
    <citation type="submission" date="2023-10" db="EMBL/GenBank/DDBJ databases">
        <title>Genome assembly of Pristionchus species.</title>
        <authorList>
            <person name="Yoshida K."/>
            <person name="Sommer R.J."/>
        </authorList>
    </citation>
    <scope>NUCLEOTIDE SEQUENCE</scope>
    <source>
        <strain evidence="3">RS5133</strain>
    </source>
</reference>
<name>A0AAV5WM76_9BILA</name>
<evidence type="ECO:0000256" key="2">
    <source>
        <dbReference type="SAM" id="Phobius"/>
    </source>
</evidence>
<accession>A0AAV5WM76</accession>
<feature type="compositionally biased region" description="Pro residues" evidence="1">
    <location>
        <begin position="14"/>
        <end position="24"/>
    </location>
</feature>
<keyword evidence="4" id="KW-1185">Reference proteome</keyword>
<comment type="caution">
    <text evidence="3">The sequence shown here is derived from an EMBL/GenBank/DDBJ whole genome shotgun (WGS) entry which is preliminary data.</text>
</comment>
<feature type="transmembrane region" description="Helical" evidence="2">
    <location>
        <begin position="104"/>
        <end position="127"/>
    </location>
</feature>
<sequence length="163" mass="17681">LQSNTMSEVFPSAPSFPTPPPYEFPPETSECKRLDDVEQPIVSVDDSTKPLIVCKCSDKLPYSFCGFSNEKLAHFFLLFLLVLFAVLGVVFFFLLGVGVGCHNIIVVIIGATGTTTSIAFSIGMFIVKKDMEKRNTHGLSILIGVLIWFAVGCVVILLTASAS</sequence>
<keyword evidence="2" id="KW-1133">Transmembrane helix</keyword>
<evidence type="ECO:0000256" key="1">
    <source>
        <dbReference type="SAM" id="MobiDB-lite"/>
    </source>
</evidence>
<evidence type="ECO:0000313" key="4">
    <source>
        <dbReference type="Proteomes" id="UP001432322"/>
    </source>
</evidence>
<keyword evidence="2" id="KW-0472">Membrane</keyword>